<dbReference type="OrthoDB" id="9880441at2759"/>
<name>G3B674_CANTC</name>
<accession>G3B674</accession>
<proteinExistence type="predicted"/>
<reference evidence="1 2" key="1">
    <citation type="journal article" date="2011" name="Proc. Natl. Acad. Sci. U.S.A.">
        <title>Comparative genomics of xylose-fermenting fungi for enhanced biofuel production.</title>
        <authorList>
            <person name="Wohlbach D.J."/>
            <person name="Kuo A."/>
            <person name="Sato T.K."/>
            <person name="Potts K.M."/>
            <person name="Salamov A.A."/>
            <person name="LaButti K.M."/>
            <person name="Sun H."/>
            <person name="Clum A."/>
            <person name="Pangilinan J.L."/>
            <person name="Lindquist E.A."/>
            <person name="Lucas S."/>
            <person name="Lapidus A."/>
            <person name="Jin M."/>
            <person name="Gunawan C."/>
            <person name="Balan V."/>
            <person name="Dale B.E."/>
            <person name="Jeffries T.W."/>
            <person name="Zinkel R."/>
            <person name="Barry K.W."/>
            <person name="Grigoriev I.V."/>
            <person name="Gasch A.P."/>
        </authorList>
    </citation>
    <scope>NUCLEOTIDE SEQUENCE [LARGE SCALE GENOMIC DNA]</scope>
    <source>
        <strain evidence="2">ATCC 10573 / BCRC 21748 / CBS 615 / JCM 9827 / NBRC 10315 / NRRL Y-1498 / VKM Y-70</strain>
    </source>
</reference>
<protein>
    <submittedName>
        <fullName evidence="1">Uncharacterized protein</fullName>
    </submittedName>
</protein>
<dbReference type="EMBL" id="GL996524">
    <property type="protein sequence ID" value="EGV63403.1"/>
    <property type="molecule type" value="Genomic_DNA"/>
</dbReference>
<evidence type="ECO:0000313" key="1">
    <source>
        <dbReference type="EMBL" id="EGV63403.1"/>
    </source>
</evidence>
<sequence>MSLLIDSTSLSTPTMSSLEDLSRVTNIALISSADQLKNQAVSSDNGLLLDESNYSMDQIGEYSSSPQTLTLESASDSILSSAADTTSSSAASSSSGNSGSLEDNSAAATLDMVTVKLYVILGSLMFATAVVGSV</sequence>
<evidence type="ECO:0000313" key="2">
    <source>
        <dbReference type="Proteomes" id="UP000000707"/>
    </source>
</evidence>
<dbReference type="HOGENOM" id="CLU_1895929_0_0_1"/>
<dbReference type="Proteomes" id="UP000000707">
    <property type="component" value="Unassembled WGS sequence"/>
</dbReference>
<gene>
    <name evidence="1" type="ORF">CANTEDRAFT_135219</name>
</gene>
<keyword evidence="2" id="KW-1185">Reference proteome</keyword>
<dbReference type="AlphaFoldDB" id="G3B674"/>
<organism evidence="2">
    <name type="scientific">Candida tenuis (strain ATCC 10573 / BCRC 21748 / CBS 615 / JCM 9827 / NBRC 10315 / NRRL Y-1498 / VKM Y-70)</name>
    <name type="common">Yeast</name>
    <name type="synonym">Yamadazyma tenuis</name>
    <dbReference type="NCBI Taxonomy" id="590646"/>
    <lineage>
        <taxon>Eukaryota</taxon>
        <taxon>Fungi</taxon>
        <taxon>Dikarya</taxon>
        <taxon>Ascomycota</taxon>
        <taxon>Saccharomycotina</taxon>
        <taxon>Pichiomycetes</taxon>
        <taxon>Debaryomycetaceae</taxon>
        <taxon>Yamadazyma</taxon>
    </lineage>
</organism>